<accession>A0AAT9P7B9</accession>
<geneLocation type="plasmid" evidence="1">
    <name>p19Msa1047_11</name>
</geneLocation>
<protein>
    <submittedName>
        <fullName evidence="1">Uncharacterized protein</fullName>
    </submittedName>
</protein>
<gene>
    <name evidence="1" type="ORF">KYI10_11580</name>
</gene>
<evidence type="ECO:0000313" key="1">
    <source>
        <dbReference type="EMBL" id="QYA34034.1"/>
    </source>
</evidence>
<keyword evidence="1" id="KW-0614">Plasmid</keyword>
<reference evidence="1" key="1">
    <citation type="submission" date="2024-06" db="EMBL/GenBank/DDBJ databases">
        <title>Prevalence and characterization of methicillin-resistant Macrococcus spp. in food producing animals and meat in Switzerland in 2019.</title>
        <authorList>
            <person name="Keller J.E."/>
            <person name="Schwendener S."/>
            <person name="Neuenschwander J."/>
            <person name="Overesch G."/>
            <person name="Perreten V."/>
        </authorList>
    </citation>
    <scope>NUCLEOTIDE SEQUENCE</scope>
    <source>
        <strain evidence="1">19Msa1099</strain>
        <plasmid evidence="1">p19Msa1047_11</plasmid>
    </source>
</reference>
<dbReference type="EMBL" id="CP079956">
    <property type="protein sequence ID" value="QYA34034.1"/>
    <property type="molecule type" value="Genomic_DNA"/>
</dbReference>
<dbReference type="AlphaFoldDB" id="A0AAT9P7B9"/>
<organism evidence="1">
    <name type="scientific">Macrococcus psychrotolerans</name>
    <dbReference type="NCBI Taxonomy" id="3039389"/>
    <lineage>
        <taxon>Bacteria</taxon>
        <taxon>Bacillati</taxon>
        <taxon>Bacillota</taxon>
        <taxon>Bacilli</taxon>
        <taxon>Bacillales</taxon>
        <taxon>Staphylococcaceae</taxon>
        <taxon>Macrococcus</taxon>
    </lineage>
</organism>
<sequence>MTKSESEVSDVDWVTAVVSSGEFVRGVSSAVSEHPAKTATVKREINIIFILY</sequence>
<proteinExistence type="predicted"/>
<name>A0AAT9P7B9_9STAP</name>